<comment type="caution">
    <text evidence="2">The sequence shown here is derived from an EMBL/GenBank/DDBJ whole genome shotgun (WGS) entry which is preliminary data.</text>
</comment>
<dbReference type="AlphaFoldDB" id="A0AAW1L6G2"/>
<accession>A0AAW1L6G2</accession>
<dbReference type="EMBL" id="JASPKY010000146">
    <property type="protein sequence ID" value="KAK9730468.1"/>
    <property type="molecule type" value="Genomic_DNA"/>
</dbReference>
<reference evidence="2 3" key="1">
    <citation type="journal article" date="2024" name="BMC Genomics">
        <title>De novo assembly and annotation of Popillia japonica's genome with initial clues to its potential as an invasive pest.</title>
        <authorList>
            <person name="Cucini C."/>
            <person name="Boschi S."/>
            <person name="Funari R."/>
            <person name="Cardaioli E."/>
            <person name="Iannotti N."/>
            <person name="Marturano G."/>
            <person name="Paoli F."/>
            <person name="Bruttini M."/>
            <person name="Carapelli A."/>
            <person name="Frati F."/>
            <person name="Nardi F."/>
        </authorList>
    </citation>
    <scope>NUCLEOTIDE SEQUENCE [LARGE SCALE GENOMIC DNA]</scope>
    <source>
        <strain evidence="2">DMR45628</strain>
    </source>
</reference>
<keyword evidence="1" id="KW-0732">Signal</keyword>
<organism evidence="2 3">
    <name type="scientific">Popillia japonica</name>
    <name type="common">Japanese beetle</name>
    <dbReference type="NCBI Taxonomy" id="7064"/>
    <lineage>
        <taxon>Eukaryota</taxon>
        <taxon>Metazoa</taxon>
        <taxon>Ecdysozoa</taxon>
        <taxon>Arthropoda</taxon>
        <taxon>Hexapoda</taxon>
        <taxon>Insecta</taxon>
        <taxon>Pterygota</taxon>
        <taxon>Neoptera</taxon>
        <taxon>Endopterygota</taxon>
        <taxon>Coleoptera</taxon>
        <taxon>Polyphaga</taxon>
        <taxon>Scarabaeiformia</taxon>
        <taxon>Scarabaeidae</taxon>
        <taxon>Rutelinae</taxon>
        <taxon>Popillia</taxon>
    </lineage>
</organism>
<evidence type="ECO:0000313" key="3">
    <source>
        <dbReference type="Proteomes" id="UP001458880"/>
    </source>
</evidence>
<name>A0AAW1L6G2_POPJA</name>
<keyword evidence="3" id="KW-1185">Reference proteome</keyword>
<proteinExistence type="predicted"/>
<evidence type="ECO:0000313" key="2">
    <source>
        <dbReference type="EMBL" id="KAK9730468.1"/>
    </source>
</evidence>
<protein>
    <submittedName>
        <fullName evidence="2">Uncharacterized protein</fullName>
    </submittedName>
</protein>
<sequence>MLSLTLLLGFVIIVMDITDSERIPNRLEFEAKYVPENSLLARRVLGYDNRNKQVLQSNHWQDTVQNFDYYDFLPSQKSAENRYHSYNY</sequence>
<evidence type="ECO:0000256" key="1">
    <source>
        <dbReference type="SAM" id="SignalP"/>
    </source>
</evidence>
<gene>
    <name evidence="2" type="ORF">QE152_g15155</name>
</gene>
<dbReference type="Proteomes" id="UP001458880">
    <property type="component" value="Unassembled WGS sequence"/>
</dbReference>
<feature type="signal peptide" evidence="1">
    <location>
        <begin position="1"/>
        <end position="20"/>
    </location>
</feature>
<feature type="chain" id="PRO_5044013476" evidence="1">
    <location>
        <begin position="21"/>
        <end position="88"/>
    </location>
</feature>